<feature type="compositionally biased region" description="Basic and acidic residues" evidence="3">
    <location>
        <begin position="48"/>
        <end position="59"/>
    </location>
</feature>
<dbReference type="PANTHER" id="PTHR13968">
    <property type="entry name" value="HETEROGENEOUS NUCLEAR RIBONUCLEOPROTEIN"/>
    <property type="match status" value="1"/>
</dbReference>
<reference evidence="5" key="1">
    <citation type="submission" date="2016-04" db="EMBL/GenBank/DDBJ databases">
        <authorList>
            <person name="Evans L.H."/>
            <person name="Alamgir A."/>
            <person name="Owens N."/>
            <person name="Weber N.D."/>
            <person name="Virtaneva K."/>
            <person name="Barbian K."/>
            <person name="Babar A."/>
            <person name="Rosenke K."/>
        </authorList>
    </citation>
    <scope>NUCLEOTIDE SEQUENCE [LARGE SCALE GENOMIC DNA]</scope>
    <source>
        <strain evidence="5">CBS 101.48</strain>
    </source>
</reference>
<dbReference type="Proteomes" id="UP000078561">
    <property type="component" value="Unassembled WGS sequence"/>
</dbReference>
<organism evidence="5">
    <name type="scientific">Absidia glauca</name>
    <name type="common">Pin mould</name>
    <dbReference type="NCBI Taxonomy" id="4829"/>
    <lineage>
        <taxon>Eukaryota</taxon>
        <taxon>Fungi</taxon>
        <taxon>Fungi incertae sedis</taxon>
        <taxon>Mucoromycota</taxon>
        <taxon>Mucoromycotina</taxon>
        <taxon>Mucoromycetes</taxon>
        <taxon>Mucorales</taxon>
        <taxon>Cunninghamellaceae</taxon>
        <taxon>Absidia</taxon>
    </lineage>
</organism>
<keyword evidence="1 2" id="KW-0694">RNA-binding</keyword>
<dbReference type="SUPFAM" id="SSF54928">
    <property type="entry name" value="RNA-binding domain, RBD"/>
    <property type="match status" value="1"/>
</dbReference>
<feature type="compositionally biased region" description="Basic and acidic residues" evidence="3">
    <location>
        <begin position="120"/>
        <end position="142"/>
    </location>
</feature>
<protein>
    <recommendedName>
        <fullName evidence="4">RRM domain-containing protein</fullName>
    </recommendedName>
</protein>
<evidence type="ECO:0000313" key="6">
    <source>
        <dbReference type="Proteomes" id="UP000078561"/>
    </source>
</evidence>
<feature type="region of interest" description="Disordered" evidence="3">
    <location>
        <begin position="32"/>
        <end position="174"/>
    </location>
</feature>
<evidence type="ECO:0000313" key="5">
    <source>
        <dbReference type="EMBL" id="SAM08105.1"/>
    </source>
</evidence>
<dbReference type="InterPro" id="IPR012677">
    <property type="entry name" value="Nucleotide-bd_a/b_plait_sf"/>
</dbReference>
<dbReference type="InterPro" id="IPR051186">
    <property type="entry name" value="RRM_HNRPC/RALY_subfam"/>
</dbReference>
<feature type="domain" description="RRM" evidence="4">
    <location>
        <begin position="211"/>
        <end position="281"/>
    </location>
</feature>
<gene>
    <name evidence="5" type="primary">ABSGL_13766.1 scaffold 14320</name>
</gene>
<keyword evidence="6" id="KW-1185">Reference proteome</keyword>
<feature type="compositionally biased region" description="Basic and acidic residues" evidence="3">
    <location>
        <begin position="556"/>
        <end position="568"/>
    </location>
</feature>
<dbReference type="STRING" id="4829.A0A163KGE2"/>
<evidence type="ECO:0000256" key="1">
    <source>
        <dbReference type="ARBA" id="ARBA00022884"/>
    </source>
</evidence>
<name>A0A163KGE2_ABSGL</name>
<dbReference type="SMART" id="SM00360">
    <property type="entry name" value="RRM"/>
    <property type="match status" value="1"/>
</dbReference>
<dbReference type="PROSITE" id="PS50102">
    <property type="entry name" value="RRM"/>
    <property type="match status" value="1"/>
</dbReference>
<feature type="region of interest" description="Disordered" evidence="3">
    <location>
        <begin position="556"/>
        <end position="592"/>
    </location>
</feature>
<dbReference type="InterPro" id="IPR035979">
    <property type="entry name" value="RBD_domain_sf"/>
</dbReference>
<dbReference type="EMBL" id="LT554883">
    <property type="protein sequence ID" value="SAM08105.1"/>
    <property type="molecule type" value="Genomic_DNA"/>
</dbReference>
<evidence type="ECO:0000256" key="2">
    <source>
        <dbReference type="PROSITE-ProRule" id="PRU00176"/>
    </source>
</evidence>
<evidence type="ECO:0000259" key="4">
    <source>
        <dbReference type="PROSITE" id="PS50102"/>
    </source>
</evidence>
<proteinExistence type="predicted"/>
<dbReference type="AlphaFoldDB" id="A0A163KGE2"/>
<evidence type="ECO:0000256" key="3">
    <source>
        <dbReference type="SAM" id="MobiDB-lite"/>
    </source>
</evidence>
<sequence>MEANSELKKQEKSKQGKDPSVIDAFISALFASQPTTTSVPPAANEDDLFNRTAKEKESNTETAPIPKSPASDIPVKVESTPAVTRVASPGPTAVKREISLTDEVEAYTQLSRRRKPNQSRGDEYGERGSREVKGFDHDDRKRNNQHIDQPRRQPYFQQGSKQSPSPPPSSKYHGKAKIVTQRLPAQNGQSASTTHMLALKPVNWSKVIAKSRMLVRNIPPTMNNWDLLDYFSPYGEIVEVVIKNHIGFIQFIEVSSCQTAVRRENGKSFKGVILRLEVCNTKPSFARGNDLMKPNVHLIIWDKVPSGYIDHIRFKFEKASLSIAISSMRNRAASDEEQIIRQKAQSGVIAVLNIEMKHEQQRTVDLRLVKASGASVHFDAYESISVEDAVLLIQETTKADESIPKFSPHHHQDLPDVSAQTILKEQPQHPRSSLDVSVLQQLDVNTLAAIYDMVHVQLETALAQQQSRHYQQAFQHTPYSFNPHTAPPRYQQLPQISHTRPGGPPFAAIMPSTTHYPNSQYPQSPPPERTPVEYEPIPLSTEQLASLTHDLLVTDEEKFESQKKSCRDLKRRNRNRSNSDERGGSPPPAAFTVSYLPVVTSTGTSRQQAIEEDEKRFIQ</sequence>
<dbReference type="InterPro" id="IPR000504">
    <property type="entry name" value="RRM_dom"/>
</dbReference>
<dbReference type="Pfam" id="PF00076">
    <property type="entry name" value="RRM_1"/>
    <property type="match status" value="1"/>
</dbReference>
<dbReference type="PANTHER" id="PTHR13968:SF26">
    <property type="entry name" value="RRM DOMAIN-CONTAINING PROTEIN"/>
    <property type="match status" value="1"/>
</dbReference>
<dbReference type="GO" id="GO:0003723">
    <property type="term" value="F:RNA binding"/>
    <property type="evidence" value="ECO:0007669"/>
    <property type="project" value="UniProtKB-UniRule"/>
</dbReference>
<accession>A0A163KGE2</accession>
<dbReference type="Gene3D" id="3.30.70.330">
    <property type="match status" value="1"/>
</dbReference>
<dbReference type="OrthoDB" id="2285615at2759"/>
<dbReference type="InParanoid" id="A0A163KGE2"/>
<feature type="region of interest" description="Disordered" evidence="3">
    <location>
        <begin position="510"/>
        <end position="534"/>
    </location>
</feature>